<evidence type="ECO:0000313" key="3">
    <source>
        <dbReference type="Proteomes" id="UP001329430"/>
    </source>
</evidence>
<sequence length="180" mass="20328">MMMLVALAVHYTQTVFNFPKMLKSTAEEYSKYMKIDLDQKLIPILQSVEDMLTRLEEFETLLTLVQQERCNAVGLTGSLTKAVGFSGDLKELCDRVDKLENLIEHIKSNIDSVERKIDAAEEQFGLTDNTAKIKNLLIPLFKKNVAIKEPVVVSGNEREVFSTEDYFSTPTTCDQIPTSS</sequence>
<dbReference type="EMBL" id="JAVRBK010000006">
    <property type="protein sequence ID" value="KAK5642988.1"/>
    <property type="molecule type" value="Genomic_DNA"/>
</dbReference>
<dbReference type="Proteomes" id="UP001329430">
    <property type="component" value="Chromosome 6"/>
</dbReference>
<dbReference type="AlphaFoldDB" id="A0AAN7V9Y4"/>
<evidence type="ECO:0000313" key="2">
    <source>
        <dbReference type="EMBL" id="KAK5642988.1"/>
    </source>
</evidence>
<comment type="caution">
    <text evidence="2">The sequence shown here is derived from an EMBL/GenBank/DDBJ whole genome shotgun (WGS) entry which is preliminary data.</text>
</comment>
<accession>A0AAN7V9Y4</accession>
<dbReference type="PANTHER" id="PTHR16230">
    <property type="entry name" value="CAPPUCCINO"/>
    <property type="match status" value="1"/>
</dbReference>
<evidence type="ECO:0008006" key="4">
    <source>
        <dbReference type="Google" id="ProtNLM"/>
    </source>
</evidence>
<protein>
    <recommendedName>
        <fullName evidence="4">Biogenesis of lysosome-related organelles complex 1 subunit 4</fullName>
    </recommendedName>
</protein>
<reference evidence="2 3" key="1">
    <citation type="journal article" date="2024" name="Insects">
        <title>An Improved Chromosome-Level Genome Assembly of the Firefly Pyrocoelia pectoralis.</title>
        <authorList>
            <person name="Fu X."/>
            <person name="Meyer-Rochow V.B."/>
            <person name="Ballantyne L."/>
            <person name="Zhu X."/>
        </authorList>
    </citation>
    <scope>NUCLEOTIDE SEQUENCE [LARGE SCALE GENOMIC DNA]</scope>
    <source>
        <strain evidence="2">XCY_ONT2</strain>
    </source>
</reference>
<dbReference type="PANTHER" id="PTHR16230:SF3">
    <property type="entry name" value="BIOGENESIS OF LYSOSOMAL ORGANELLES COMPLEX-1, SUBUNIT 4, CAPPUCCINO"/>
    <property type="match status" value="1"/>
</dbReference>
<dbReference type="Gene3D" id="1.20.5.340">
    <property type="match status" value="1"/>
</dbReference>
<feature type="coiled-coil region" evidence="1">
    <location>
        <begin position="48"/>
        <end position="123"/>
    </location>
</feature>
<gene>
    <name evidence="2" type="ORF">RI129_009155</name>
</gene>
<name>A0AAN7V9Y4_9COLE</name>
<proteinExistence type="predicted"/>
<evidence type="ECO:0000256" key="1">
    <source>
        <dbReference type="SAM" id="Coils"/>
    </source>
</evidence>
<organism evidence="2 3">
    <name type="scientific">Pyrocoelia pectoralis</name>
    <dbReference type="NCBI Taxonomy" id="417401"/>
    <lineage>
        <taxon>Eukaryota</taxon>
        <taxon>Metazoa</taxon>
        <taxon>Ecdysozoa</taxon>
        <taxon>Arthropoda</taxon>
        <taxon>Hexapoda</taxon>
        <taxon>Insecta</taxon>
        <taxon>Pterygota</taxon>
        <taxon>Neoptera</taxon>
        <taxon>Endopterygota</taxon>
        <taxon>Coleoptera</taxon>
        <taxon>Polyphaga</taxon>
        <taxon>Elateriformia</taxon>
        <taxon>Elateroidea</taxon>
        <taxon>Lampyridae</taxon>
        <taxon>Lampyrinae</taxon>
        <taxon>Pyrocoelia</taxon>
    </lineage>
</organism>
<keyword evidence="3" id="KW-1185">Reference proteome</keyword>
<dbReference type="InterPro" id="IPR024857">
    <property type="entry name" value="Cappuccino"/>
</dbReference>
<dbReference type="GO" id="GO:0031083">
    <property type="term" value="C:BLOC-1 complex"/>
    <property type="evidence" value="ECO:0007669"/>
    <property type="project" value="TreeGrafter"/>
</dbReference>
<keyword evidence="1" id="KW-0175">Coiled coil</keyword>